<accession>A0ABS7XM76</accession>
<keyword evidence="2" id="KW-1185">Reference proteome</keyword>
<name>A0ABS7XM76_9FLAO</name>
<sequence>METIRKCPFSGKVFKPRRSNQRFASGKNRIAYHNRKYREKRMPLERMNQKLFFNYSKLEIILGDNEEAYVSVRDLKNSGFDFTVFTQFIDNDDEIYFGLYDMVYKKVDDNKLYIKKNGAN</sequence>
<reference evidence="2" key="1">
    <citation type="submission" date="2023-07" db="EMBL/GenBank/DDBJ databases">
        <title>Novel species isolated from saline lakes on Tibetan Plateau.</title>
        <authorList>
            <person name="Lu H."/>
        </authorList>
    </citation>
    <scope>NUCLEOTIDE SEQUENCE [LARGE SCALE GENOMIC DNA]</scope>
    <source>
        <strain evidence="2">CAK8W</strain>
    </source>
</reference>
<evidence type="ECO:0000313" key="2">
    <source>
        <dbReference type="Proteomes" id="UP001199314"/>
    </source>
</evidence>
<dbReference type="RefSeq" id="WP_224462175.1">
    <property type="nucleotide sequence ID" value="NZ_JAIQZE010000018.1"/>
</dbReference>
<protein>
    <submittedName>
        <fullName evidence="1">Uncharacterized protein</fullName>
    </submittedName>
</protein>
<dbReference type="EMBL" id="JAIQZE010000018">
    <property type="protein sequence ID" value="MBZ9779845.1"/>
    <property type="molecule type" value="Genomic_DNA"/>
</dbReference>
<proteinExistence type="predicted"/>
<evidence type="ECO:0000313" key="1">
    <source>
        <dbReference type="EMBL" id="MBZ9779845.1"/>
    </source>
</evidence>
<organism evidence="1 2">
    <name type="scientific">Psychroflexus longus</name>
    <dbReference type="NCBI Taxonomy" id="2873596"/>
    <lineage>
        <taxon>Bacteria</taxon>
        <taxon>Pseudomonadati</taxon>
        <taxon>Bacteroidota</taxon>
        <taxon>Flavobacteriia</taxon>
        <taxon>Flavobacteriales</taxon>
        <taxon>Flavobacteriaceae</taxon>
        <taxon>Psychroflexus</taxon>
    </lineage>
</organism>
<gene>
    <name evidence="1" type="ORF">LB452_13030</name>
</gene>
<dbReference type="Proteomes" id="UP001199314">
    <property type="component" value="Unassembled WGS sequence"/>
</dbReference>
<comment type="caution">
    <text evidence="1">The sequence shown here is derived from an EMBL/GenBank/DDBJ whole genome shotgun (WGS) entry which is preliminary data.</text>
</comment>